<comment type="pathway">
    <text evidence="12">Carbohydrate degradation; L-arabinose degradation via L-ribulose; D-xylulose 5-phosphate from L-arabinose (bacterial route): step 3/3.</text>
</comment>
<comment type="catalytic activity">
    <reaction evidence="1">
        <text>L-ribulose 5-phosphate = D-xylulose 5-phosphate</text>
        <dbReference type="Rhea" id="RHEA:22368"/>
        <dbReference type="ChEBI" id="CHEBI:57737"/>
        <dbReference type="ChEBI" id="CHEBI:58226"/>
        <dbReference type="EC" id="5.1.3.4"/>
    </reaction>
</comment>
<evidence type="ECO:0000313" key="16">
    <source>
        <dbReference type="Proteomes" id="UP000654279"/>
    </source>
</evidence>
<dbReference type="InterPro" id="IPR050197">
    <property type="entry name" value="Aldolase_class_II_sugar_metab"/>
</dbReference>
<dbReference type="NCBIfam" id="NF006047">
    <property type="entry name" value="PRK08193.1"/>
    <property type="match status" value="1"/>
</dbReference>
<dbReference type="GO" id="GO:0046872">
    <property type="term" value="F:metal ion binding"/>
    <property type="evidence" value="ECO:0007669"/>
    <property type="project" value="UniProtKB-KW"/>
</dbReference>
<dbReference type="InterPro" id="IPR001303">
    <property type="entry name" value="Aldolase_II/adducin_N"/>
</dbReference>
<sequence length="231" mass="25494">MRALKEEVFEANLELVRQNLVIYTFGNVSGIDREQGLVVIKPSGVDYATMRPEDMVVVSLEGERVEGELNPSSDLETHLALYRAFPSLGGVAHTHSRMATAWAQAGRGIPCYGTTQADYCHGEIPCTRPMTGTEIATDYEANTGLVIVERFKGEDASQYPGVLVFSHGPFSWGKDPAEAVYHATVMEYVADMARVSEQLTGGLQPMSQALLDKHYYRKHGANAYYGQVKRK</sequence>
<keyword evidence="9" id="KW-0119">Carbohydrate metabolism</keyword>
<feature type="domain" description="Class II aldolase/adducin N-terminal" evidence="14">
    <location>
        <begin position="6"/>
        <end position="194"/>
    </location>
</feature>
<keyword evidence="5" id="KW-0479">Metal-binding</keyword>
<evidence type="ECO:0000256" key="13">
    <source>
        <dbReference type="ARBA" id="ARBA00074961"/>
    </source>
</evidence>
<gene>
    <name evidence="15" type="ORF">H8699_02010</name>
</gene>
<evidence type="ECO:0000256" key="12">
    <source>
        <dbReference type="ARBA" id="ARBA00060520"/>
    </source>
</evidence>
<comment type="function">
    <text evidence="11">Involved in the degradation of L-arabinose. Catalyzes the interconversion of L-ribulose 5-phosphate (LRu5P) and D-xylulose 5-phosphate (D-Xu5P) via a retroaldol/aldol mechanism (carbon-carbon bond cleavage analogous to a class II aldolase reaction).</text>
</comment>
<evidence type="ECO:0000256" key="6">
    <source>
        <dbReference type="ARBA" id="ARBA00022833"/>
    </source>
</evidence>
<dbReference type="GO" id="GO:0008742">
    <property type="term" value="F:L-ribulose-phosphate 4-epimerase activity"/>
    <property type="evidence" value="ECO:0007669"/>
    <property type="project" value="UniProtKB-EC"/>
</dbReference>
<evidence type="ECO:0000256" key="9">
    <source>
        <dbReference type="ARBA" id="ARBA00023277"/>
    </source>
</evidence>
<dbReference type="NCBIfam" id="NF009003">
    <property type="entry name" value="PRK12348.1"/>
    <property type="match status" value="1"/>
</dbReference>
<dbReference type="SUPFAM" id="SSF53639">
    <property type="entry name" value="AraD/HMP-PK domain-like"/>
    <property type="match status" value="1"/>
</dbReference>
<evidence type="ECO:0000256" key="3">
    <source>
        <dbReference type="ARBA" id="ARBA00010037"/>
    </source>
</evidence>
<keyword evidence="7" id="KW-0054">Arabinose catabolism</keyword>
<dbReference type="GO" id="GO:0019568">
    <property type="term" value="P:arabinose catabolic process"/>
    <property type="evidence" value="ECO:0007669"/>
    <property type="project" value="UniProtKB-KW"/>
</dbReference>
<evidence type="ECO:0000313" key="15">
    <source>
        <dbReference type="EMBL" id="MBC8528214.1"/>
    </source>
</evidence>
<evidence type="ECO:0000256" key="1">
    <source>
        <dbReference type="ARBA" id="ARBA00001726"/>
    </source>
</evidence>
<comment type="caution">
    <text evidence="15">The sequence shown here is derived from an EMBL/GenBank/DDBJ whole genome shotgun (WGS) entry which is preliminary data.</text>
</comment>
<protein>
    <recommendedName>
        <fullName evidence="13">L-ribulose-5-phosphate 4-epimerase</fullName>
        <ecNumber evidence="4">5.1.3.4</ecNumber>
    </recommendedName>
    <alternativeName>
        <fullName evidence="10">Phosphoribulose isomerase</fullName>
    </alternativeName>
</protein>
<dbReference type="PANTHER" id="PTHR22789:SF8">
    <property type="entry name" value="L-RIBULOSE-5-PHOSPHATE 4-EPIMERASE SGBE"/>
    <property type="match status" value="1"/>
</dbReference>
<dbReference type="SMART" id="SM01007">
    <property type="entry name" value="Aldolase_II"/>
    <property type="match status" value="1"/>
</dbReference>
<organism evidence="15 16">
    <name type="scientific">Luoshenia tenuis</name>
    <dbReference type="NCBI Taxonomy" id="2763654"/>
    <lineage>
        <taxon>Bacteria</taxon>
        <taxon>Bacillati</taxon>
        <taxon>Bacillota</taxon>
        <taxon>Clostridia</taxon>
        <taxon>Christensenellales</taxon>
        <taxon>Christensenellaceae</taxon>
        <taxon>Luoshenia</taxon>
    </lineage>
</organism>
<comment type="similarity">
    <text evidence="3">Belongs to the aldolase class II family. AraD/FucA subfamily.</text>
</comment>
<keyword evidence="16" id="KW-1185">Reference proteome</keyword>
<name>A0A926HL83_9FIRM</name>
<dbReference type="Pfam" id="PF00596">
    <property type="entry name" value="Aldolase_II"/>
    <property type="match status" value="1"/>
</dbReference>
<evidence type="ECO:0000256" key="2">
    <source>
        <dbReference type="ARBA" id="ARBA00001947"/>
    </source>
</evidence>
<dbReference type="FunFam" id="3.40.225.10:FF:000001">
    <property type="entry name" value="L-ribulose-5-phosphate 4-epimerase UlaF"/>
    <property type="match status" value="1"/>
</dbReference>
<dbReference type="InterPro" id="IPR036409">
    <property type="entry name" value="Aldolase_II/adducin_N_sf"/>
</dbReference>
<keyword evidence="6" id="KW-0862">Zinc</keyword>
<proteinExistence type="inferred from homology"/>
<evidence type="ECO:0000256" key="4">
    <source>
        <dbReference type="ARBA" id="ARBA00013186"/>
    </source>
</evidence>
<evidence type="ECO:0000256" key="10">
    <source>
        <dbReference type="ARBA" id="ARBA00032206"/>
    </source>
</evidence>
<dbReference type="Gene3D" id="3.40.225.10">
    <property type="entry name" value="Class II aldolase/adducin N-terminal domain"/>
    <property type="match status" value="1"/>
</dbReference>
<keyword evidence="8" id="KW-0413">Isomerase</keyword>
<accession>A0A926HL83</accession>
<dbReference type="GO" id="GO:0016832">
    <property type="term" value="F:aldehyde-lyase activity"/>
    <property type="evidence" value="ECO:0007669"/>
    <property type="project" value="TreeGrafter"/>
</dbReference>
<dbReference type="AlphaFoldDB" id="A0A926HL83"/>
<reference evidence="15" key="1">
    <citation type="submission" date="2020-08" db="EMBL/GenBank/DDBJ databases">
        <title>Genome public.</title>
        <authorList>
            <person name="Liu C."/>
            <person name="Sun Q."/>
        </authorList>
    </citation>
    <scope>NUCLEOTIDE SEQUENCE</scope>
    <source>
        <strain evidence="15">NSJ-44</strain>
    </source>
</reference>
<evidence type="ECO:0000256" key="5">
    <source>
        <dbReference type="ARBA" id="ARBA00022723"/>
    </source>
</evidence>
<dbReference type="GO" id="GO:0005829">
    <property type="term" value="C:cytosol"/>
    <property type="evidence" value="ECO:0007669"/>
    <property type="project" value="TreeGrafter"/>
</dbReference>
<evidence type="ECO:0000259" key="14">
    <source>
        <dbReference type="SMART" id="SM01007"/>
    </source>
</evidence>
<evidence type="ECO:0000256" key="11">
    <source>
        <dbReference type="ARBA" id="ARBA00053542"/>
    </source>
</evidence>
<dbReference type="EC" id="5.1.3.4" evidence="4"/>
<evidence type="ECO:0000256" key="8">
    <source>
        <dbReference type="ARBA" id="ARBA00023235"/>
    </source>
</evidence>
<dbReference type="EMBL" id="JACRSO010000001">
    <property type="protein sequence ID" value="MBC8528214.1"/>
    <property type="molecule type" value="Genomic_DNA"/>
</dbReference>
<evidence type="ECO:0000256" key="7">
    <source>
        <dbReference type="ARBA" id="ARBA00022935"/>
    </source>
</evidence>
<comment type="cofactor">
    <cofactor evidence="2">
        <name>Zn(2+)</name>
        <dbReference type="ChEBI" id="CHEBI:29105"/>
    </cofactor>
</comment>
<dbReference type="PANTHER" id="PTHR22789">
    <property type="entry name" value="FUCULOSE PHOSPHATE ALDOLASE"/>
    <property type="match status" value="1"/>
</dbReference>
<dbReference type="Proteomes" id="UP000654279">
    <property type="component" value="Unassembled WGS sequence"/>
</dbReference>